<dbReference type="InterPro" id="IPR057776">
    <property type="entry name" value="UTP23_sensor"/>
</dbReference>
<name>A0AAF0DIB7_9EURO</name>
<evidence type="ECO:0000313" key="4">
    <source>
        <dbReference type="EMBL" id="WEW58803.1"/>
    </source>
</evidence>
<organism evidence="4 5">
    <name type="scientific">Emydomyces testavorans</name>
    <dbReference type="NCBI Taxonomy" id="2070801"/>
    <lineage>
        <taxon>Eukaryota</taxon>
        <taxon>Fungi</taxon>
        <taxon>Dikarya</taxon>
        <taxon>Ascomycota</taxon>
        <taxon>Pezizomycotina</taxon>
        <taxon>Eurotiomycetes</taxon>
        <taxon>Eurotiomycetidae</taxon>
        <taxon>Onygenales</taxon>
        <taxon>Nannizziopsiaceae</taxon>
        <taxon>Emydomyces</taxon>
    </lineage>
</organism>
<dbReference type="Pfam" id="PF24779">
    <property type="entry name" value="UTP23_sensor"/>
    <property type="match status" value="1"/>
</dbReference>
<feature type="region of interest" description="Disordered" evidence="2">
    <location>
        <begin position="211"/>
        <end position="318"/>
    </location>
</feature>
<feature type="compositionally biased region" description="Low complexity" evidence="2">
    <location>
        <begin position="75"/>
        <end position="86"/>
    </location>
</feature>
<sequence length="318" mass="35646">MRAKRSKKYRKLMHQYEITFGFREPYQVLVDSHFLQAVYAFKMDLIPALERTLQGKVKPFITRCSLAAITASSLPASSSSSSAQQSHPPPQRRPRQLPPPTVLPLRYCSHNEDDTPIDEASCLLSLLSPNAELRRNKEHYILASADPAPPVIDDGKGKSAKPPPRYNLRRDARLIPGVPIIYVKRSVMILEPMSGSSDGVRDGVERGKFKTGLVSTAMKRKREDDEEREPKVKKVKKVKGPNPLSVKKPKKRENPASGKAKVQMKTQEAVPPAVEEVNNGQAVIDEDAPMKTKRKRRHKHQSHQESETKPDVSVAVET</sequence>
<evidence type="ECO:0000256" key="1">
    <source>
        <dbReference type="ARBA" id="ARBA00023242"/>
    </source>
</evidence>
<accession>A0AAF0DIB7</accession>
<dbReference type="Gene3D" id="3.40.50.1010">
    <property type="entry name" value="5'-nuclease"/>
    <property type="match status" value="1"/>
</dbReference>
<protein>
    <recommendedName>
        <fullName evidence="3">UTP23 sensor motif region domain-containing protein</fullName>
    </recommendedName>
</protein>
<evidence type="ECO:0000259" key="3">
    <source>
        <dbReference type="Pfam" id="PF24779"/>
    </source>
</evidence>
<gene>
    <name evidence="4" type="ORF">PRK78_004271</name>
</gene>
<evidence type="ECO:0000313" key="5">
    <source>
        <dbReference type="Proteomes" id="UP001219355"/>
    </source>
</evidence>
<keyword evidence="5" id="KW-1185">Reference proteome</keyword>
<keyword evidence="1" id="KW-0539">Nucleus</keyword>
<dbReference type="PANTHER" id="PTHR12416">
    <property type="entry name" value="RRNA-PROCESSING PROTEIN UTP23 HOMOLOG"/>
    <property type="match status" value="1"/>
</dbReference>
<dbReference type="Pfam" id="PF04900">
    <property type="entry name" value="Fcf1"/>
    <property type="match status" value="2"/>
</dbReference>
<dbReference type="GO" id="GO:0032040">
    <property type="term" value="C:small-subunit processome"/>
    <property type="evidence" value="ECO:0007669"/>
    <property type="project" value="InterPro"/>
</dbReference>
<evidence type="ECO:0000256" key="2">
    <source>
        <dbReference type="SAM" id="MobiDB-lite"/>
    </source>
</evidence>
<dbReference type="AlphaFoldDB" id="A0AAF0DIB7"/>
<dbReference type="Proteomes" id="UP001219355">
    <property type="component" value="Chromosome 2"/>
</dbReference>
<dbReference type="InterPro" id="IPR006984">
    <property type="entry name" value="Fcf1/UTP23"/>
</dbReference>
<reference evidence="4" key="1">
    <citation type="submission" date="2023-03" db="EMBL/GenBank/DDBJ databases">
        <title>Emydomyces testavorans Genome Sequence.</title>
        <authorList>
            <person name="Hoyer L."/>
        </authorList>
    </citation>
    <scope>NUCLEOTIDE SEQUENCE</scope>
    <source>
        <strain evidence="4">16-2883</strain>
    </source>
</reference>
<dbReference type="EMBL" id="CP120628">
    <property type="protein sequence ID" value="WEW58803.1"/>
    <property type="molecule type" value="Genomic_DNA"/>
</dbReference>
<feature type="region of interest" description="Disordered" evidence="2">
    <location>
        <begin position="148"/>
        <end position="167"/>
    </location>
</feature>
<proteinExistence type="predicted"/>
<feature type="domain" description="UTP23 sensor motif region" evidence="3">
    <location>
        <begin position="233"/>
        <end position="251"/>
    </location>
</feature>
<feature type="compositionally biased region" description="Basic residues" evidence="2">
    <location>
        <begin position="291"/>
        <end position="301"/>
    </location>
</feature>
<feature type="region of interest" description="Disordered" evidence="2">
    <location>
        <begin position="75"/>
        <end position="109"/>
    </location>
</feature>